<dbReference type="EMBL" id="JAUJYN010000011">
    <property type="protein sequence ID" value="KAK1260201.1"/>
    <property type="molecule type" value="Genomic_DNA"/>
</dbReference>
<sequence length="167" mass="17736">MESLLLPTSSKLPFFMMTIRYTNPNVQNAHASDSWPPFRSNSYVPGGRKSLVSHALPETALSVAVAAVAVGTAASFLARTIKPPETVEKIPLKVCEDCGGSGICSECNGEGFVPKKLSQESADRARMAAKNMATRFTSGLPKKWSYCSKCRAARSCTTCGGSGKLGL</sequence>
<dbReference type="Proteomes" id="UP001179952">
    <property type="component" value="Unassembled WGS sequence"/>
</dbReference>
<name>A0AAV9A7X6_ACOGR</name>
<dbReference type="Pfam" id="PF25433">
    <property type="entry name" value="DUF7895"/>
    <property type="match status" value="1"/>
</dbReference>
<proteinExistence type="predicted"/>
<comment type="caution">
    <text evidence="2">The sequence shown here is derived from an EMBL/GenBank/DDBJ whole genome shotgun (WGS) entry which is preliminary data.</text>
</comment>
<protein>
    <recommendedName>
        <fullName evidence="1">DUF7895 domain-containing protein</fullName>
    </recommendedName>
</protein>
<evidence type="ECO:0000313" key="2">
    <source>
        <dbReference type="EMBL" id="KAK1260201.1"/>
    </source>
</evidence>
<dbReference type="PANTHER" id="PTHR37230:SF1">
    <property type="entry name" value="OS06G0731300 PROTEIN"/>
    <property type="match status" value="1"/>
</dbReference>
<reference evidence="2" key="1">
    <citation type="journal article" date="2023" name="Nat. Commun.">
        <title>Diploid and tetraploid genomes of Acorus and the evolution of monocots.</title>
        <authorList>
            <person name="Ma L."/>
            <person name="Liu K.W."/>
            <person name="Li Z."/>
            <person name="Hsiao Y.Y."/>
            <person name="Qi Y."/>
            <person name="Fu T."/>
            <person name="Tang G.D."/>
            <person name="Zhang D."/>
            <person name="Sun W.H."/>
            <person name="Liu D.K."/>
            <person name="Li Y."/>
            <person name="Chen G.Z."/>
            <person name="Liu X.D."/>
            <person name="Liao X.Y."/>
            <person name="Jiang Y.T."/>
            <person name="Yu X."/>
            <person name="Hao Y."/>
            <person name="Huang J."/>
            <person name="Zhao X.W."/>
            <person name="Ke S."/>
            <person name="Chen Y.Y."/>
            <person name="Wu W.L."/>
            <person name="Hsu J.L."/>
            <person name="Lin Y.F."/>
            <person name="Huang M.D."/>
            <person name="Li C.Y."/>
            <person name="Huang L."/>
            <person name="Wang Z.W."/>
            <person name="Zhao X."/>
            <person name="Zhong W.Y."/>
            <person name="Peng D.H."/>
            <person name="Ahmad S."/>
            <person name="Lan S."/>
            <person name="Zhang J.S."/>
            <person name="Tsai W.C."/>
            <person name="Van de Peer Y."/>
            <person name="Liu Z.J."/>
        </authorList>
    </citation>
    <scope>NUCLEOTIDE SEQUENCE</scope>
    <source>
        <strain evidence="2">SCP</strain>
    </source>
</reference>
<keyword evidence="3" id="KW-1185">Reference proteome</keyword>
<dbReference type="AlphaFoldDB" id="A0AAV9A7X6"/>
<dbReference type="PANTHER" id="PTHR37230">
    <property type="entry name" value="OS06G0731300 PROTEIN"/>
    <property type="match status" value="1"/>
</dbReference>
<evidence type="ECO:0000313" key="3">
    <source>
        <dbReference type="Proteomes" id="UP001179952"/>
    </source>
</evidence>
<gene>
    <name evidence="2" type="ORF">QJS04_geneDACA002119</name>
</gene>
<organism evidence="2 3">
    <name type="scientific">Acorus gramineus</name>
    <name type="common">Dwarf sweet flag</name>
    <dbReference type="NCBI Taxonomy" id="55184"/>
    <lineage>
        <taxon>Eukaryota</taxon>
        <taxon>Viridiplantae</taxon>
        <taxon>Streptophyta</taxon>
        <taxon>Embryophyta</taxon>
        <taxon>Tracheophyta</taxon>
        <taxon>Spermatophyta</taxon>
        <taxon>Magnoliopsida</taxon>
        <taxon>Liliopsida</taxon>
        <taxon>Acoraceae</taxon>
        <taxon>Acorus</taxon>
    </lineage>
</organism>
<evidence type="ECO:0000259" key="1">
    <source>
        <dbReference type="Pfam" id="PF25433"/>
    </source>
</evidence>
<accession>A0AAV9A7X6</accession>
<feature type="domain" description="DUF7895" evidence="1">
    <location>
        <begin position="92"/>
        <end position="165"/>
    </location>
</feature>
<reference evidence="2" key="2">
    <citation type="submission" date="2023-06" db="EMBL/GenBank/DDBJ databases">
        <authorList>
            <person name="Ma L."/>
            <person name="Liu K.-W."/>
            <person name="Li Z."/>
            <person name="Hsiao Y.-Y."/>
            <person name="Qi Y."/>
            <person name="Fu T."/>
            <person name="Tang G."/>
            <person name="Zhang D."/>
            <person name="Sun W.-H."/>
            <person name="Liu D.-K."/>
            <person name="Li Y."/>
            <person name="Chen G.-Z."/>
            <person name="Liu X.-D."/>
            <person name="Liao X.-Y."/>
            <person name="Jiang Y.-T."/>
            <person name="Yu X."/>
            <person name="Hao Y."/>
            <person name="Huang J."/>
            <person name="Zhao X.-W."/>
            <person name="Ke S."/>
            <person name="Chen Y.-Y."/>
            <person name="Wu W.-L."/>
            <person name="Hsu J.-L."/>
            <person name="Lin Y.-F."/>
            <person name="Huang M.-D."/>
            <person name="Li C.-Y."/>
            <person name="Huang L."/>
            <person name="Wang Z.-W."/>
            <person name="Zhao X."/>
            <person name="Zhong W.-Y."/>
            <person name="Peng D.-H."/>
            <person name="Ahmad S."/>
            <person name="Lan S."/>
            <person name="Zhang J.-S."/>
            <person name="Tsai W.-C."/>
            <person name="Van De Peer Y."/>
            <person name="Liu Z.-J."/>
        </authorList>
    </citation>
    <scope>NUCLEOTIDE SEQUENCE</scope>
    <source>
        <strain evidence="2">SCP</strain>
        <tissue evidence="2">Leaves</tissue>
    </source>
</reference>
<dbReference type="InterPro" id="IPR057217">
    <property type="entry name" value="DUF7895"/>
</dbReference>